<proteinExistence type="predicted"/>
<name>A0ABV0KNU3_9CYAN</name>
<dbReference type="EMBL" id="JAMPLM010000024">
    <property type="protein sequence ID" value="MEP1060919.1"/>
    <property type="molecule type" value="Genomic_DNA"/>
</dbReference>
<gene>
    <name evidence="1" type="ORF">NDI38_21020</name>
</gene>
<dbReference type="Gene3D" id="3.10.450.50">
    <property type="match status" value="1"/>
</dbReference>
<evidence type="ECO:0000313" key="2">
    <source>
        <dbReference type="Proteomes" id="UP001476950"/>
    </source>
</evidence>
<accession>A0ABV0KNU3</accession>
<protein>
    <submittedName>
        <fullName evidence="1">Uncharacterized protein</fullName>
    </submittedName>
</protein>
<evidence type="ECO:0000313" key="1">
    <source>
        <dbReference type="EMBL" id="MEP1060919.1"/>
    </source>
</evidence>
<dbReference type="Proteomes" id="UP001476950">
    <property type="component" value="Unassembled WGS sequence"/>
</dbReference>
<reference evidence="1 2" key="1">
    <citation type="submission" date="2022-04" db="EMBL/GenBank/DDBJ databases">
        <title>Positive selection, recombination, and allopatry shape intraspecific diversity of widespread and dominant cyanobacteria.</title>
        <authorList>
            <person name="Wei J."/>
            <person name="Shu W."/>
            <person name="Hu C."/>
        </authorList>
    </citation>
    <scope>NUCLEOTIDE SEQUENCE [LARGE SCALE GENOMIC DNA]</scope>
    <source>
        <strain evidence="1 2">AS-A4</strain>
    </source>
</reference>
<keyword evidence="2" id="KW-1185">Reference proteome</keyword>
<organism evidence="1 2">
    <name type="scientific">Stenomitos frigidus AS-A4</name>
    <dbReference type="NCBI Taxonomy" id="2933935"/>
    <lineage>
        <taxon>Bacteria</taxon>
        <taxon>Bacillati</taxon>
        <taxon>Cyanobacteriota</taxon>
        <taxon>Cyanophyceae</taxon>
        <taxon>Leptolyngbyales</taxon>
        <taxon>Leptolyngbyaceae</taxon>
        <taxon>Stenomitos</taxon>
    </lineage>
</organism>
<dbReference type="RefSeq" id="WP_199304983.1">
    <property type="nucleotide sequence ID" value="NZ_JAMPLM010000024.1"/>
</dbReference>
<comment type="caution">
    <text evidence="1">The sequence shown here is derived from an EMBL/GenBank/DDBJ whole genome shotgun (WGS) entry which is preliminary data.</text>
</comment>
<sequence>MAEDAIVEFPYAAALVSLSRLEGKPAIYTHMKNAVTQLQKWVFTDVPAYQTLLPNVLFAEFHGEAVFV</sequence>